<comment type="catalytic activity">
    <reaction evidence="10">
        <text>L-threonyl-[protein] + FAD = FMN-L-threonyl-[protein] + AMP + H(+)</text>
        <dbReference type="Rhea" id="RHEA:36847"/>
        <dbReference type="Rhea" id="RHEA-COMP:11060"/>
        <dbReference type="Rhea" id="RHEA-COMP:11061"/>
        <dbReference type="ChEBI" id="CHEBI:15378"/>
        <dbReference type="ChEBI" id="CHEBI:30013"/>
        <dbReference type="ChEBI" id="CHEBI:57692"/>
        <dbReference type="ChEBI" id="CHEBI:74257"/>
        <dbReference type="ChEBI" id="CHEBI:456215"/>
        <dbReference type="EC" id="2.7.1.180"/>
    </reaction>
</comment>
<sequence>MARAGAVEAGAVEAGAAPLPPGVFRAMGTVVSVRPGVTGPQADAAVAAVATVFARWEARCSLFDPESELSRVGRRELALPDASEDVREAYALALHWRDATDGAFTPHRGDGMIDLNGVVKALAVEEAGTALDRAGFVRWAIDAGGDVLVAAALAPGSTQPAWPVGIVDPVDRGRLLARIDLDGARRRAVATSGSAERGDHIWTMPGLGPSPFLQVSVAAADLVTADVLATAVVAGGPAALDDLAERHDVDVLAVLRDGQLLATPGWPRAQPASAAGAGSPGGSGNRPISPMAS</sequence>
<feature type="compositionally biased region" description="Low complexity" evidence="11">
    <location>
        <begin position="267"/>
        <end position="277"/>
    </location>
</feature>
<organism evidence="12 13">
    <name type="scientific">Agromyces aurantiacus</name>
    <dbReference type="NCBI Taxonomy" id="165814"/>
    <lineage>
        <taxon>Bacteria</taxon>
        <taxon>Bacillati</taxon>
        <taxon>Actinomycetota</taxon>
        <taxon>Actinomycetes</taxon>
        <taxon>Micrococcales</taxon>
        <taxon>Microbacteriaceae</taxon>
        <taxon>Agromyces</taxon>
    </lineage>
</organism>
<feature type="region of interest" description="Disordered" evidence="11">
    <location>
        <begin position="265"/>
        <end position="293"/>
    </location>
</feature>
<reference evidence="13" key="1">
    <citation type="journal article" date="2019" name="Int. J. Syst. Evol. Microbiol.">
        <title>The Global Catalogue of Microorganisms (GCM) 10K type strain sequencing project: providing services to taxonomists for standard genome sequencing and annotation.</title>
        <authorList>
            <consortium name="The Broad Institute Genomics Platform"/>
            <consortium name="The Broad Institute Genome Sequencing Center for Infectious Disease"/>
            <person name="Wu L."/>
            <person name="Ma J."/>
        </authorList>
    </citation>
    <scope>NUCLEOTIDE SEQUENCE [LARGE SCALE GENOMIC DNA]</scope>
    <source>
        <strain evidence="13">CGMCC 1.12192</strain>
    </source>
</reference>
<dbReference type="Gene3D" id="3.10.520.10">
    <property type="entry name" value="ApbE-like domains"/>
    <property type="match status" value="2"/>
</dbReference>
<dbReference type="Proteomes" id="UP001595960">
    <property type="component" value="Unassembled WGS sequence"/>
</dbReference>
<dbReference type="Pfam" id="PF02424">
    <property type="entry name" value="ApbE"/>
    <property type="match status" value="2"/>
</dbReference>
<dbReference type="RefSeq" id="WP_239562816.1">
    <property type="nucleotide sequence ID" value="NZ_JAFBBW010000001.1"/>
</dbReference>
<keyword evidence="4" id="KW-0285">Flavoprotein</keyword>
<keyword evidence="7" id="KW-0274">FAD</keyword>
<keyword evidence="6" id="KW-0479">Metal-binding</keyword>
<comment type="cofactor">
    <cofactor evidence="1">
        <name>Mg(2+)</name>
        <dbReference type="ChEBI" id="CHEBI:18420"/>
    </cofactor>
</comment>
<dbReference type="GO" id="GO:0016740">
    <property type="term" value="F:transferase activity"/>
    <property type="evidence" value="ECO:0007669"/>
    <property type="project" value="UniProtKB-KW"/>
</dbReference>
<evidence type="ECO:0000313" key="13">
    <source>
        <dbReference type="Proteomes" id="UP001595960"/>
    </source>
</evidence>
<evidence type="ECO:0000256" key="5">
    <source>
        <dbReference type="ARBA" id="ARBA00022679"/>
    </source>
</evidence>
<evidence type="ECO:0000256" key="2">
    <source>
        <dbReference type="ARBA" id="ARBA00011955"/>
    </source>
</evidence>
<evidence type="ECO:0000256" key="11">
    <source>
        <dbReference type="SAM" id="MobiDB-lite"/>
    </source>
</evidence>
<dbReference type="PANTHER" id="PTHR30040:SF2">
    <property type="entry name" value="FAD:PROTEIN FMN TRANSFERASE"/>
    <property type="match status" value="1"/>
</dbReference>
<evidence type="ECO:0000256" key="7">
    <source>
        <dbReference type="ARBA" id="ARBA00022827"/>
    </source>
</evidence>
<gene>
    <name evidence="12" type="ORF">ACFPER_00805</name>
</gene>
<comment type="caution">
    <text evidence="12">The sequence shown here is derived from an EMBL/GenBank/DDBJ whole genome shotgun (WGS) entry which is preliminary data.</text>
</comment>
<accession>A0ABV9R0R7</accession>
<evidence type="ECO:0000256" key="6">
    <source>
        <dbReference type="ARBA" id="ARBA00022723"/>
    </source>
</evidence>
<dbReference type="PANTHER" id="PTHR30040">
    <property type="entry name" value="THIAMINE BIOSYNTHESIS LIPOPROTEIN APBE"/>
    <property type="match status" value="1"/>
</dbReference>
<dbReference type="InterPro" id="IPR024932">
    <property type="entry name" value="ApbE"/>
</dbReference>
<dbReference type="InterPro" id="IPR003374">
    <property type="entry name" value="ApbE-like_sf"/>
</dbReference>
<proteinExistence type="predicted"/>
<protein>
    <recommendedName>
        <fullName evidence="3">FAD:protein FMN transferase</fullName>
        <ecNumber evidence="2">2.7.1.180</ecNumber>
    </recommendedName>
    <alternativeName>
        <fullName evidence="9">Flavin transferase</fullName>
    </alternativeName>
</protein>
<dbReference type="EMBL" id="JBHSJC010000001">
    <property type="protein sequence ID" value="MFC4827310.1"/>
    <property type="molecule type" value="Genomic_DNA"/>
</dbReference>
<evidence type="ECO:0000256" key="1">
    <source>
        <dbReference type="ARBA" id="ARBA00001946"/>
    </source>
</evidence>
<evidence type="ECO:0000256" key="10">
    <source>
        <dbReference type="ARBA" id="ARBA00048540"/>
    </source>
</evidence>
<dbReference type="EC" id="2.7.1.180" evidence="2"/>
<dbReference type="SUPFAM" id="SSF143631">
    <property type="entry name" value="ApbE-like"/>
    <property type="match status" value="1"/>
</dbReference>
<evidence type="ECO:0000256" key="8">
    <source>
        <dbReference type="ARBA" id="ARBA00022842"/>
    </source>
</evidence>
<keyword evidence="13" id="KW-1185">Reference proteome</keyword>
<evidence type="ECO:0000256" key="3">
    <source>
        <dbReference type="ARBA" id="ARBA00016337"/>
    </source>
</evidence>
<evidence type="ECO:0000256" key="9">
    <source>
        <dbReference type="ARBA" id="ARBA00031306"/>
    </source>
</evidence>
<evidence type="ECO:0000256" key="4">
    <source>
        <dbReference type="ARBA" id="ARBA00022630"/>
    </source>
</evidence>
<evidence type="ECO:0000313" key="12">
    <source>
        <dbReference type="EMBL" id="MFC4827310.1"/>
    </source>
</evidence>
<keyword evidence="5 12" id="KW-0808">Transferase</keyword>
<keyword evidence="8" id="KW-0460">Magnesium</keyword>
<name>A0ABV9R0R7_9MICO</name>